<feature type="transmembrane region" description="Helical" evidence="1">
    <location>
        <begin position="328"/>
        <end position="350"/>
    </location>
</feature>
<feature type="transmembrane region" description="Helical" evidence="1">
    <location>
        <begin position="212"/>
        <end position="236"/>
    </location>
</feature>
<keyword evidence="1" id="KW-0812">Transmembrane</keyword>
<proteinExistence type="predicted"/>
<dbReference type="Pfam" id="PF04892">
    <property type="entry name" value="VanZ"/>
    <property type="match status" value="1"/>
</dbReference>
<keyword evidence="1" id="KW-1133">Transmembrane helix</keyword>
<keyword evidence="1" id="KW-0472">Membrane</keyword>
<dbReference type="Proteomes" id="UP000612352">
    <property type="component" value="Unassembled WGS sequence"/>
</dbReference>
<dbReference type="InterPro" id="IPR053150">
    <property type="entry name" value="Teicoplanin_resist-assoc"/>
</dbReference>
<feature type="transmembrane region" description="Helical" evidence="1">
    <location>
        <begin position="105"/>
        <end position="124"/>
    </location>
</feature>
<feature type="transmembrane region" description="Helical" evidence="1">
    <location>
        <begin position="41"/>
        <end position="61"/>
    </location>
</feature>
<feature type="transmembrane region" description="Helical" evidence="1">
    <location>
        <begin position="170"/>
        <end position="191"/>
    </location>
</feature>
<dbReference type="PANTHER" id="PTHR36834">
    <property type="entry name" value="MEMBRANE PROTEIN-RELATED"/>
    <property type="match status" value="1"/>
</dbReference>
<gene>
    <name evidence="3" type="ORF">I8D64_05355</name>
</gene>
<feature type="transmembrane region" description="Helical" evidence="1">
    <location>
        <begin position="256"/>
        <end position="273"/>
    </location>
</feature>
<evidence type="ECO:0000313" key="3">
    <source>
        <dbReference type="EMBL" id="MBK0330825.1"/>
    </source>
</evidence>
<reference evidence="3 4" key="1">
    <citation type="submission" date="2020-12" db="EMBL/GenBank/DDBJ databases">
        <title>Brachybacterium sp. MASK1Z-5, whole genome shotgun sequence.</title>
        <authorList>
            <person name="Tuo L."/>
        </authorList>
    </citation>
    <scope>NUCLEOTIDE SEQUENCE [LARGE SCALE GENOMIC DNA]</scope>
    <source>
        <strain evidence="3 4">MASK1Z-5</strain>
    </source>
</reference>
<dbReference type="PANTHER" id="PTHR36834:SF1">
    <property type="entry name" value="INTEGRAL MEMBRANE PROTEIN"/>
    <property type="match status" value="1"/>
</dbReference>
<dbReference type="InterPro" id="IPR006976">
    <property type="entry name" value="VanZ-like"/>
</dbReference>
<evidence type="ECO:0000313" key="4">
    <source>
        <dbReference type="Proteomes" id="UP000612352"/>
    </source>
</evidence>
<feature type="domain" description="VanZ-like" evidence="2">
    <location>
        <begin position="50"/>
        <end position="187"/>
    </location>
</feature>
<keyword evidence="4" id="KW-1185">Reference proteome</keyword>
<dbReference type="RefSeq" id="WP_200501477.1">
    <property type="nucleotide sequence ID" value="NZ_JAEDAJ010000002.1"/>
</dbReference>
<evidence type="ECO:0000256" key="1">
    <source>
        <dbReference type="SAM" id="Phobius"/>
    </source>
</evidence>
<evidence type="ECO:0000259" key="2">
    <source>
        <dbReference type="Pfam" id="PF04892"/>
    </source>
</evidence>
<organism evidence="3 4">
    <name type="scientific">Brachybacterium halotolerans</name>
    <dbReference type="NCBI Taxonomy" id="2795215"/>
    <lineage>
        <taxon>Bacteria</taxon>
        <taxon>Bacillati</taxon>
        <taxon>Actinomycetota</taxon>
        <taxon>Actinomycetes</taxon>
        <taxon>Micrococcales</taxon>
        <taxon>Dermabacteraceae</taxon>
        <taxon>Brachybacterium</taxon>
    </lineage>
</organism>
<dbReference type="EMBL" id="JAEDAJ010000002">
    <property type="protein sequence ID" value="MBK0330825.1"/>
    <property type="molecule type" value="Genomic_DNA"/>
</dbReference>
<feature type="transmembrane region" description="Helical" evidence="1">
    <location>
        <begin position="136"/>
        <end position="158"/>
    </location>
</feature>
<name>A0ABS1B899_9MICO</name>
<protein>
    <submittedName>
        <fullName evidence="3">VanZ family protein</fullName>
    </submittedName>
</protein>
<accession>A0ABS1B899</accession>
<feature type="transmembrane region" description="Helical" evidence="1">
    <location>
        <begin position="301"/>
        <end position="322"/>
    </location>
</feature>
<comment type="caution">
    <text evidence="3">The sequence shown here is derived from an EMBL/GenBank/DDBJ whole genome shotgun (WGS) entry which is preliminary data.</text>
</comment>
<sequence>MSDWTWQIPFSVIGGGVLFVGLLVPILVLQYRRYGRLSVPRLLGAAAVSVYGVALVAYTLLPLPDPARTCGAGAGRTLQLTPFQFVADIVREGGGLGLRDAVTSWAVLQAALNVVLFVPLGLAVRGMLRRGVLTATALGALVSLAIEATQYTGLWGIYDCSYRIADVDDLILNTTGALVGALLAPLLLHWWMPSPEQLTARRSHRVSGMRRLLGMVVDLIAVGLVGFLFDLGRAVVELVFTTDARQVHELGEPGQALLLVLAFAVVFALPALGRSGASLGQRAVGIAPAWPSGAGGVGARLLRASAVGGVWTVGRALALLLSAAGIPLAAGALSLAIGLYMLVVLVFALVGDHRGLSGRLAGSAMVDARALTDAGATARQRSAAA</sequence>
<feature type="transmembrane region" description="Helical" evidence="1">
    <location>
        <begin position="6"/>
        <end position="29"/>
    </location>
</feature>